<evidence type="ECO:0000313" key="4">
    <source>
        <dbReference type="Proteomes" id="UP001396334"/>
    </source>
</evidence>
<dbReference type="InterPro" id="IPR036397">
    <property type="entry name" value="RNaseH_sf"/>
</dbReference>
<keyword evidence="4" id="KW-1185">Reference proteome</keyword>
<evidence type="ECO:0000313" key="3">
    <source>
        <dbReference type="EMBL" id="KAK9025445.1"/>
    </source>
</evidence>
<comment type="caution">
    <text evidence="3">The sequence shown here is derived from an EMBL/GenBank/DDBJ whole genome shotgun (WGS) entry which is preliminary data.</text>
</comment>
<feature type="domain" description="RNase H type-1" evidence="1">
    <location>
        <begin position="226"/>
        <end position="346"/>
    </location>
</feature>
<dbReference type="PANTHER" id="PTHR47723">
    <property type="entry name" value="OS05G0353850 PROTEIN"/>
    <property type="match status" value="1"/>
</dbReference>
<dbReference type="SUPFAM" id="SSF53098">
    <property type="entry name" value="Ribonuclease H-like"/>
    <property type="match status" value="1"/>
</dbReference>
<dbReference type="CDD" id="cd06222">
    <property type="entry name" value="RNase_H_like"/>
    <property type="match status" value="1"/>
</dbReference>
<gene>
    <name evidence="3" type="ORF">V6N11_038312</name>
</gene>
<evidence type="ECO:0000259" key="2">
    <source>
        <dbReference type="Pfam" id="PF13966"/>
    </source>
</evidence>
<dbReference type="Pfam" id="PF13966">
    <property type="entry name" value="zf-RVT"/>
    <property type="match status" value="1"/>
</dbReference>
<protein>
    <recommendedName>
        <fullName evidence="5">RNase H type-1 domain-containing protein</fullName>
    </recommendedName>
</protein>
<sequence>MAWSLGNGTTTNILDDIWVPELGPLRDYTQNLLADTQAPSFMNLIKDNGSWDTDKLAEVPQRIRFFLWLSCRQKIMTNSERYKRSLAVDPSCPICHVNEETTLHVLRDCNIISQSRLKIIPPSLLNDFFTFPISEWLKQNLESKLVIPGWNIPWNIFFASFLWHTWKNCNDFIFSQVSSSPDSTLAKSITWARYYHEGWQIQKPNTIANVTQSCWQHPEPGWLCLNVDRSVSSSSGCASIGGLLRDHLGNWIFGFTKSIGKSNILQTELWAIYIGLQLAWSHGAEVLQIQSDSKQAIQLIQDFFEISKALPLIRAINEIRKQGWMTEFHWTSRKGNKPADILAKMANISDYNTITFATPPVELLQVLAKDSTAPSNMF</sequence>
<feature type="domain" description="Reverse transcriptase zinc-binding" evidence="2">
    <location>
        <begin position="58"/>
        <end position="113"/>
    </location>
</feature>
<reference evidence="3 4" key="1">
    <citation type="journal article" date="2024" name="G3 (Bethesda)">
        <title>Genome assembly of Hibiscus sabdariffa L. provides insights into metabolisms of medicinal natural products.</title>
        <authorList>
            <person name="Kim T."/>
        </authorList>
    </citation>
    <scope>NUCLEOTIDE SEQUENCE [LARGE SCALE GENOMIC DNA]</scope>
    <source>
        <strain evidence="3">TK-2024</strain>
        <tissue evidence="3">Old leaves</tissue>
    </source>
</reference>
<dbReference type="InterPro" id="IPR002156">
    <property type="entry name" value="RNaseH_domain"/>
</dbReference>
<dbReference type="Pfam" id="PF13456">
    <property type="entry name" value="RVT_3"/>
    <property type="match status" value="1"/>
</dbReference>
<dbReference type="InterPro" id="IPR026960">
    <property type="entry name" value="RVT-Znf"/>
</dbReference>
<accession>A0ABR2SK94</accession>
<name>A0ABR2SK94_9ROSI</name>
<evidence type="ECO:0000259" key="1">
    <source>
        <dbReference type="Pfam" id="PF13456"/>
    </source>
</evidence>
<dbReference type="InterPro" id="IPR012337">
    <property type="entry name" value="RNaseH-like_sf"/>
</dbReference>
<dbReference type="InterPro" id="IPR044730">
    <property type="entry name" value="RNase_H-like_dom_plant"/>
</dbReference>
<proteinExistence type="predicted"/>
<dbReference type="EMBL" id="JBBPBN010000013">
    <property type="protein sequence ID" value="KAK9025445.1"/>
    <property type="molecule type" value="Genomic_DNA"/>
</dbReference>
<dbReference type="Gene3D" id="3.30.420.10">
    <property type="entry name" value="Ribonuclease H-like superfamily/Ribonuclease H"/>
    <property type="match status" value="1"/>
</dbReference>
<evidence type="ECO:0008006" key="5">
    <source>
        <dbReference type="Google" id="ProtNLM"/>
    </source>
</evidence>
<dbReference type="InterPro" id="IPR053151">
    <property type="entry name" value="RNase_H-like"/>
</dbReference>
<organism evidence="3 4">
    <name type="scientific">Hibiscus sabdariffa</name>
    <name type="common">roselle</name>
    <dbReference type="NCBI Taxonomy" id="183260"/>
    <lineage>
        <taxon>Eukaryota</taxon>
        <taxon>Viridiplantae</taxon>
        <taxon>Streptophyta</taxon>
        <taxon>Embryophyta</taxon>
        <taxon>Tracheophyta</taxon>
        <taxon>Spermatophyta</taxon>
        <taxon>Magnoliopsida</taxon>
        <taxon>eudicotyledons</taxon>
        <taxon>Gunneridae</taxon>
        <taxon>Pentapetalae</taxon>
        <taxon>rosids</taxon>
        <taxon>malvids</taxon>
        <taxon>Malvales</taxon>
        <taxon>Malvaceae</taxon>
        <taxon>Malvoideae</taxon>
        <taxon>Hibiscus</taxon>
    </lineage>
</organism>
<dbReference type="Proteomes" id="UP001396334">
    <property type="component" value="Unassembled WGS sequence"/>
</dbReference>
<dbReference type="PANTHER" id="PTHR47723:SF19">
    <property type="entry name" value="POLYNUCLEOTIDYL TRANSFERASE, RIBONUCLEASE H-LIKE SUPERFAMILY PROTEIN"/>
    <property type="match status" value="1"/>
</dbReference>